<sequence>TGPEHEEFLQRRAKQQQDEEPMHVVHEEEEQAVQADEESVPVVQQSWFGGPIDTSLLTRYDEHVARH</sequence>
<feature type="non-terminal residue" evidence="2">
    <location>
        <position position="1"/>
    </location>
</feature>
<evidence type="ECO:0000313" key="3">
    <source>
        <dbReference type="Proteomes" id="UP000265520"/>
    </source>
</evidence>
<accession>A0A392W5H7</accession>
<protein>
    <submittedName>
        <fullName evidence="2">Uncharacterized protein</fullName>
    </submittedName>
</protein>
<dbReference type="EMBL" id="LXQA011391276">
    <property type="protein sequence ID" value="MCI95587.1"/>
    <property type="molecule type" value="Genomic_DNA"/>
</dbReference>
<keyword evidence="3" id="KW-1185">Reference proteome</keyword>
<name>A0A392W5H7_9FABA</name>
<feature type="non-terminal residue" evidence="2">
    <location>
        <position position="67"/>
    </location>
</feature>
<proteinExistence type="predicted"/>
<comment type="caution">
    <text evidence="2">The sequence shown here is derived from an EMBL/GenBank/DDBJ whole genome shotgun (WGS) entry which is preliminary data.</text>
</comment>
<feature type="region of interest" description="Disordered" evidence="1">
    <location>
        <begin position="1"/>
        <end position="23"/>
    </location>
</feature>
<evidence type="ECO:0000313" key="2">
    <source>
        <dbReference type="EMBL" id="MCI95587.1"/>
    </source>
</evidence>
<dbReference type="Proteomes" id="UP000265520">
    <property type="component" value="Unassembled WGS sequence"/>
</dbReference>
<organism evidence="2 3">
    <name type="scientific">Trifolium medium</name>
    <dbReference type="NCBI Taxonomy" id="97028"/>
    <lineage>
        <taxon>Eukaryota</taxon>
        <taxon>Viridiplantae</taxon>
        <taxon>Streptophyta</taxon>
        <taxon>Embryophyta</taxon>
        <taxon>Tracheophyta</taxon>
        <taxon>Spermatophyta</taxon>
        <taxon>Magnoliopsida</taxon>
        <taxon>eudicotyledons</taxon>
        <taxon>Gunneridae</taxon>
        <taxon>Pentapetalae</taxon>
        <taxon>rosids</taxon>
        <taxon>fabids</taxon>
        <taxon>Fabales</taxon>
        <taxon>Fabaceae</taxon>
        <taxon>Papilionoideae</taxon>
        <taxon>50 kb inversion clade</taxon>
        <taxon>NPAAA clade</taxon>
        <taxon>Hologalegina</taxon>
        <taxon>IRL clade</taxon>
        <taxon>Trifolieae</taxon>
        <taxon>Trifolium</taxon>
    </lineage>
</organism>
<dbReference type="AlphaFoldDB" id="A0A392W5H7"/>
<reference evidence="2 3" key="1">
    <citation type="journal article" date="2018" name="Front. Plant Sci.">
        <title>Red Clover (Trifolium pratense) and Zigzag Clover (T. medium) - A Picture of Genomic Similarities and Differences.</title>
        <authorList>
            <person name="Dluhosova J."/>
            <person name="Istvanek J."/>
            <person name="Nedelnik J."/>
            <person name="Repkova J."/>
        </authorList>
    </citation>
    <scope>NUCLEOTIDE SEQUENCE [LARGE SCALE GENOMIC DNA]</scope>
    <source>
        <strain evidence="3">cv. 10/8</strain>
        <tissue evidence="2">Leaf</tissue>
    </source>
</reference>
<evidence type="ECO:0000256" key="1">
    <source>
        <dbReference type="SAM" id="MobiDB-lite"/>
    </source>
</evidence>